<name>A0A026W521_OOCBI</name>
<accession>A0A026W521</accession>
<dbReference type="CDD" id="cd10442">
    <property type="entry name" value="GIY-YIG_PLEs"/>
    <property type="match status" value="1"/>
</dbReference>
<reference evidence="2 3" key="1">
    <citation type="journal article" date="2014" name="Curr. Biol.">
        <title>The genome of the clonal raider ant Cerapachys biroi.</title>
        <authorList>
            <person name="Oxley P.R."/>
            <person name="Ji L."/>
            <person name="Fetter-Pruneda I."/>
            <person name="McKenzie S.K."/>
            <person name="Li C."/>
            <person name="Hu H."/>
            <person name="Zhang G."/>
            <person name="Kronauer D.J."/>
        </authorList>
    </citation>
    <scope>NUCLEOTIDE SEQUENCE [LARGE SCALE GENOMIC DNA]</scope>
</reference>
<dbReference type="OrthoDB" id="7551446at2759"/>
<dbReference type="Gene3D" id="3.40.1440.10">
    <property type="entry name" value="GIY-YIG endonuclease"/>
    <property type="match status" value="1"/>
</dbReference>
<evidence type="ECO:0000313" key="3">
    <source>
        <dbReference type="Proteomes" id="UP000053097"/>
    </source>
</evidence>
<dbReference type="AlphaFoldDB" id="A0A026W521"/>
<evidence type="ECO:0000313" key="2">
    <source>
        <dbReference type="EMBL" id="EZA51172.1"/>
    </source>
</evidence>
<sequence length="123" mass="14758">MKSNICRGKDKLELFQCVELVYKINCKDYDVCYIGQTKRHLRVRINEHMADICKNEHSVVSKHRLSENHDFDWDKPTILHRETHRIKREIAEMIYIRKHSNCINLQTDTENLSDIYDNILKLS</sequence>
<keyword evidence="3" id="KW-1185">Reference proteome</keyword>
<dbReference type="InterPro" id="IPR000305">
    <property type="entry name" value="GIY-YIG_endonuc"/>
</dbReference>
<evidence type="ECO:0000259" key="1">
    <source>
        <dbReference type="Pfam" id="PF01541"/>
    </source>
</evidence>
<dbReference type="InterPro" id="IPR035901">
    <property type="entry name" value="GIY-YIG_endonuc_sf"/>
</dbReference>
<dbReference type="SUPFAM" id="SSF82771">
    <property type="entry name" value="GIY-YIG endonuclease"/>
    <property type="match status" value="1"/>
</dbReference>
<feature type="domain" description="GIY-YIG" evidence="1">
    <location>
        <begin position="21"/>
        <end position="87"/>
    </location>
</feature>
<organism evidence="2 3">
    <name type="scientific">Ooceraea biroi</name>
    <name type="common">Clonal raider ant</name>
    <name type="synonym">Cerapachys biroi</name>
    <dbReference type="NCBI Taxonomy" id="2015173"/>
    <lineage>
        <taxon>Eukaryota</taxon>
        <taxon>Metazoa</taxon>
        <taxon>Ecdysozoa</taxon>
        <taxon>Arthropoda</taxon>
        <taxon>Hexapoda</taxon>
        <taxon>Insecta</taxon>
        <taxon>Pterygota</taxon>
        <taxon>Neoptera</taxon>
        <taxon>Endopterygota</taxon>
        <taxon>Hymenoptera</taxon>
        <taxon>Apocrita</taxon>
        <taxon>Aculeata</taxon>
        <taxon>Formicoidea</taxon>
        <taxon>Formicidae</taxon>
        <taxon>Dorylinae</taxon>
        <taxon>Ooceraea</taxon>
    </lineage>
</organism>
<proteinExistence type="predicted"/>
<protein>
    <recommendedName>
        <fullName evidence="1">GIY-YIG domain-containing protein</fullName>
    </recommendedName>
</protein>
<gene>
    <name evidence="2" type="ORF">X777_10270</name>
</gene>
<dbReference type="EMBL" id="KK107410">
    <property type="protein sequence ID" value="EZA51172.1"/>
    <property type="molecule type" value="Genomic_DNA"/>
</dbReference>
<dbReference type="Proteomes" id="UP000053097">
    <property type="component" value="Unassembled WGS sequence"/>
</dbReference>
<dbReference type="Pfam" id="PF01541">
    <property type="entry name" value="GIY-YIG"/>
    <property type="match status" value="1"/>
</dbReference>
<dbReference type="OMA" id="RETHRIK"/>